<accession>A0A0A1V5Y1</accession>
<comment type="similarity">
    <text evidence="1">Belongs to the saccharopine dehydrogenase family.</text>
</comment>
<dbReference type="InterPro" id="IPR005097">
    <property type="entry name" value="Sacchrp_dh_NADP-bd"/>
</dbReference>
<dbReference type="Gene3D" id="3.40.50.720">
    <property type="entry name" value="NAD(P)-binding Rossmann-like Domain"/>
    <property type="match status" value="1"/>
</dbReference>
<dbReference type="Proteomes" id="UP000030151">
    <property type="component" value="Unassembled WGS sequence"/>
</dbReference>
<dbReference type="Pfam" id="PF03435">
    <property type="entry name" value="Sacchrp_dh_NADP"/>
    <property type="match status" value="1"/>
</dbReference>
<dbReference type="GO" id="GO:0005886">
    <property type="term" value="C:plasma membrane"/>
    <property type="evidence" value="ECO:0007669"/>
    <property type="project" value="TreeGrafter"/>
</dbReference>
<dbReference type="OrthoDB" id="10268090at2759"/>
<evidence type="ECO:0000256" key="1">
    <source>
        <dbReference type="ARBA" id="ARBA00038048"/>
    </source>
</evidence>
<evidence type="ECO:0000259" key="2">
    <source>
        <dbReference type="Pfam" id="PF03435"/>
    </source>
</evidence>
<organism evidence="3 4">
    <name type="scientific">Metarhizium robertsii</name>
    <dbReference type="NCBI Taxonomy" id="568076"/>
    <lineage>
        <taxon>Eukaryota</taxon>
        <taxon>Fungi</taxon>
        <taxon>Dikarya</taxon>
        <taxon>Ascomycota</taxon>
        <taxon>Pezizomycotina</taxon>
        <taxon>Sordariomycetes</taxon>
        <taxon>Hypocreomycetidae</taxon>
        <taxon>Hypocreales</taxon>
        <taxon>Clavicipitaceae</taxon>
        <taxon>Metarhizium</taxon>
    </lineage>
</organism>
<protein>
    <submittedName>
        <fullName evidence="3">Saccharopine dehydrogenase</fullName>
    </submittedName>
</protein>
<dbReference type="GO" id="GO:0005811">
    <property type="term" value="C:lipid droplet"/>
    <property type="evidence" value="ECO:0007669"/>
    <property type="project" value="TreeGrafter"/>
</dbReference>
<reference evidence="3 4" key="1">
    <citation type="submission" date="2014-02" db="EMBL/GenBank/DDBJ databases">
        <title>The genome sequence of the entomopathogenic fungus Metarhizium robertsii ARSEF 2575.</title>
        <authorList>
            <person name="Giuliano Garisto Donzelli B."/>
            <person name="Roe B.A."/>
            <person name="Macmil S.L."/>
            <person name="Krasnoff S.B."/>
            <person name="Gibson D.M."/>
        </authorList>
    </citation>
    <scope>NUCLEOTIDE SEQUENCE [LARGE SCALE GENOMIC DNA]</scope>
    <source>
        <strain evidence="3 4">ARSEF 2575</strain>
    </source>
</reference>
<dbReference type="GO" id="GO:0009247">
    <property type="term" value="P:glycolipid biosynthetic process"/>
    <property type="evidence" value="ECO:0007669"/>
    <property type="project" value="TreeGrafter"/>
</dbReference>
<evidence type="ECO:0000313" key="3">
    <source>
        <dbReference type="EMBL" id="EXV05265.1"/>
    </source>
</evidence>
<dbReference type="InterPro" id="IPR036291">
    <property type="entry name" value="NAD(P)-bd_dom_sf"/>
</dbReference>
<dbReference type="eggNOG" id="KOG2733">
    <property type="taxonomic scope" value="Eukaryota"/>
</dbReference>
<name>A0A0A1V5Y1_9HYPO</name>
<proteinExistence type="inferred from homology"/>
<dbReference type="AlphaFoldDB" id="A0A0A1V5Y1"/>
<dbReference type="HOGENOM" id="CLU_031002_0_1_1"/>
<dbReference type="PANTHER" id="PTHR12286:SF5">
    <property type="entry name" value="SACCHAROPINE DEHYDROGENASE-LIKE OXIDOREDUCTASE"/>
    <property type="match status" value="1"/>
</dbReference>
<dbReference type="SUPFAM" id="SSF51735">
    <property type="entry name" value="NAD(P)-binding Rossmann-fold domains"/>
    <property type="match status" value="1"/>
</dbReference>
<comment type="caution">
    <text evidence="3">The sequence shown here is derived from an EMBL/GenBank/DDBJ whole genome shotgun (WGS) entry which is preliminary data.</text>
</comment>
<sequence>MSQIYDFVLLGATGYTGQLCVQYMVDNMPSNVRWAIAGRNKAKLEEVATEMKVAEAGGALIVLDLSSESEIVSLAKSTRVLVNIIGPYGTTCGSVVFKACAEHGTHYVDGNRAGEPVWRQEMIEKYEKLAKTSGSKMVITCGWGAVPADISTYLAVTSIRRNFSLPTLEVVGALYDIKGSASGGAVDSISTSIANNSLSRLFAAINIHSISPVKPVGNPNGKRKDGLPKANIFGVQTIDGMGTMATHFHEPVDLPLVGRSWGLYASGDADGTQSYGPNFRFSSRFRFSNALFAWLFRVTVVTLAASMLLPPVRFVVGKLFPPGGGASAEQRRKYHFTYRAISIADTTHSVKPKALVEFHYPGDANDFTAMTMTEAGLLLLSEQSLLSQREGGILTPASLGDDYVRALQRNGVRISIDTLR</sequence>
<dbReference type="EMBL" id="JELW01000002">
    <property type="protein sequence ID" value="EXV05265.1"/>
    <property type="molecule type" value="Genomic_DNA"/>
</dbReference>
<feature type="domain" description="Saccharopine dehydrogenase NADP binding" evidence="2">
    <location>
        <begin position="8"/>
        <end position="135"/>
    </location>
</feature>
<evidence type="ECO:0000313" key="4">
    <source>
        <dbReference type="Proteomes" id="UP000030151"/>
    </source>
</evidence>
<dbReference type="PANTHER" id="PTHR12286">
    <property type="entry name" value="SACCHAROPINE DEHYDROGENASE-LIKE OXIDOREDUCTASE"/>
    <property type="match status" value="1"/>
</dbReference>
<gene>
    <name evidence="3" type="ORF">X797_002953</name>
</gene>
<dbReference type="GO" id="GO:0005739">
    <property type="term" value="C:mitochondrion"/>
    <property type="evidence" value="ECO:0007669"/>
    <property type="project" value="TreeGrafter"/>
</dbReference>
<dbReference type="InterPro" id="IPR051276">
    <property type="entry name" value="Saccharopine_DH-like_oxidrdct"/>
</dbReference>